<evidence type="ECO:0000313" key="2">
    <source>
        <dbReference type="Proteomes" id="UP000189835"/>
    </source>
</evidence>
<dbReference type="EMBL" id="MVGR01000003">
    <property type="protein sequence ID" value="OPF19318.1"/>
    <property type="molecule type" value="Genomic_DNA"/>
</dbReference>
<organism evidence="1 2">
    <name type="scientific">Microcystis aeruginosa KW</name>
    <dbReference type="NCBI Taxonomy" id="1960155"/>
    <lineage>
        <taxon>Bacteria</taxon>
        <taxon>Bacillati</taxon>
        <taxon>Cyanobacteriota</taxon>
        <taxon>Cyanophyceae</taxon>
        <taxon>Oscillatoriophycideae</taxon>
        <taxon>Chroococcales</taxon>
        <taxon>Microcystaceae</taxon>
        <taxon>Microcystis</taxon>
    </lineage>
</organism>
<gene>
    <name evidence="1" type="ORF">B1L04_08210</name>
</gene>
<evidence type="ECO:0000313" key="1">
    <source>
        <dbReference type="EMBL" id="OPF19318.1"/>
    </source>
</evidence>
<name>A0A1V4BX94_MICAE</name>
<dbReference type="Proteomes" id="UP000189835">
    <property type="component" value="Unassembled WGS sequence"/>
</dbReference>
<protein>
    <submittedName>
        <fullName evidence="1">Uncharacterized protein</fullName>
    </submittedName>
</protein>
<accession>A0A1V4BX94</accession>
<comment type="caution">
    <text evidence="1">The sequence shown here is derived from an EMBL/GenBank/DDBJ whole genome shotgun (WGS) entry which is preliminary data.</text>
</comment>
<dbReference type="AlphaFoldDB" id="A0A1V4BX94"/>
<proteinExistence type="predicted"/>
<dbReference type="RefSeq" id="WP_249267954.1">
    <property type="nucleotide sequence ID" value="NZ_MVGR01000003.1"/>
</dbReference>
<sequence>MLVAERHIIKKGHRFWAEIDNLSWQSKNLYNSANYLGFAEKAFPGGRVWGVGCGVWGFTSFEVVNYLIFREKVPEFSPDPRNGWHFLRGKKSKSLIQQSF</sequence>
<reference evidence="1 2" key="1">
    <citation type="submission" date="2017-02" db="EMBL/GenBank/DDBJ databases">
        <title>Genome sequence of Microcystis aeruginosa KW.</title>
        <authorList>
            <person name="Oh H.-M."/>
            <person name="Ahn C.-Y."/>
            <person name="Jeong H."/>
            <person name="Srivastava A."/>
            <person name="Lee H.-G."/>
            <person name="Kang S.-R."/>
        </authorList>
    </citation>
    <scope>NUCLEOTIDE SEQUENCE [LARGE SCALE GENOMIC DNA]</scope>
    <source>
        <strain evidence="1 2">KW</strain>
    </source>
</reference>